<sequence>MAKKPHPERVRGRTGRRVDIREVRQRFLIVCEGEQTEPNYFRAFQVPGLVITIKDTRERGKKLIQKAEHLRELADYDQVWCVFDRDDLTPSQIAEAYQYAQQTSIRIAFSNQAFEIWYLLHFDYHNTAITRSDYCERLGKKIGQEYTKNSHGMYNLLFRRQALAMVHAARLIAQYTPRRPAEDDPATTVYELVDELNKYRRP</sequence>
<protein>
    <submittedName>
        <fullName evidence="1">Abortive phage resistance protein</fullName>
    </submittedName>
</protein>
<dbReference type="AlphaFoldDB" id="E1IFY2"/>
<dbReference type="eggNOG" id="ENOG5032SNM">
    <property type="taxonomic scope" value="Bacteria"/>
</dbReference>
<organism evidence="1 2">
    <name type="scientific">Oscillochloris trichoides DG-6</name>
    <dbReference type="NCBI Taxonomy" id="765420"/>
    <lineage>
        <taxon>Bacteria</taxon>
        <taxon>Bacillati</taxon>
        <taxon>Chloroflexota</taxon>
        <taxon>Chloroflexia</taxon>
        <taxon>Chloroflexales</taxon>
        <taxon>Chloroflexineae</taxon>
        <taxon>Oscillochloridaceae</taxon>
        <taxon>Oscillochloris</taxon>
    </lineage>
</organism>
<dbReference type="OrthoDB" id="9796523at2"/>
<dbReference type="EMBL" id="ADVR01000097">
    <property type="protein sequence ID" value="EFO79871.1"/>
    <property type="molecule type" value="Genomic_DNA"/>
</dbReference>
<comment type="caution">
    <text evidence="1">The sequence shown here is derived from an EMBL/GenBank/DDBJ whole genome shotgun (WGS) entry which is preliminary data.</text>
</comment>
<evidence type="ECO:0000313" key="1">
    <source>
        <dbReference type="EMBL" id="EFO79871.1"/>
    </source>
</evidence>
<dbReference type="InterPro" id="IPR025591">
    <property type="entry name" value="RloB"/>
</dbReference>
<dbReference type="Pfam" id="PF13707">
    <property type="entry name" value="RloB"/>
    <property type="match status" value="1"/>
</dbReference>
<dbReference type="Proteomes" id="UP000054010">
    <property type="component" value="Unassembled WGS sequence"/>
</dbReference>
<dbReference type="HOGENOM" id="CLU_090993_1_0_0"/>
<reference evidence="1 2" key="1">
    <citation type="journal article" date="2011" name="J. Bacteriol.">
        <title>Draft genome sequence of the anoxygenic filamentous phototrophic bacterium Oscillochloris trichoides subsp. DG-6.</title>
        <authorList>
            <person name="Kuznetsov B.B."/>
            <person name="Ivanovsky R.N."/>
            <person name="Keppen O.I."/>
            <person name="Sukhacheva M.V."/>
            <person name="Bumazhkin B.K."/>
            <person name="Patutina E.O."/>
            <person name="Beletsky A.V."/>
            <person name="Mardanov A.V."/>
            <person name="Baslerov R.V."/>
            <person name="Panteleeva A.N."/>
            <person name="Kolganova T.V."/>
            <person name="Ravin N.V."/>
            <person name="Skryabin K.G."/>
        </authorList>
    </citation>
    <scope>NUCLEOTIDE SEQUENCE [LARGE SCALE GENOMIC DNA]</scope>
    <source>
        <strain evidence="1 2">DG-6</strain>
    </source>
</reference>
<dbReference type="STRING" id="765420.OSCT_2246"/>
<evidence type="ECO:0000313" key="2">
    <source>
        <dbReference type="Proteomes" id="UP000054010"/>
    </source>
</evidence>
<name>E1IFY2_9CHLR</name>
<proteinExistence type="predicted"/>
<accession>E1IFY2</accession>
<keyword evidence="2" id="KW-1185">Reference proteome</keyword>
<gene>
    <name evidence="1" type="ORF">OSCT_2246</name>
</gene>